<dbReference type="Proteomes" id="UP000729402">
    <property type="component" value="Unassembled WGS sequence"/>
</dbReference>
<keyword evidence="2" id="KW-0805">Transcription regulation</keyword>
<evidence type="ECO:0000256" key="3">
    <source>
        <dbReference type="SAM" id="MobiDB-lite"/>
    </source>
</evidence>
<dbReference type="InterPro" id="IPR002715">
    <property type="entry name" value="Nas_poly-pep-assoc_cplx_dom"/>
</dbReference>
<dbReference type="Pfam" id="PF01849">
    <property type="entry name" value="NAC"/>
    <property type="match status" value="1"/>
</dbReference>
<dbReference type="SMART" id="SM01407">
    <property type="entry name" value="NAC"/>
    <property type="match status" value="1"/>
</dbReference>
<comment type="caution">
    <text evidence="5">The sequence shown here is derived from an EMBL/GenBank/DDBJ whole genome shotgun (WGS) entry which is preliminary data.</text>
</comment>
<feature type="compositionally biased region" description="Basic residues" evidence="3">
    <location>
        <begin position="102"/>
        <end position="111"/>
    </location>
</feature>
<reference evidence="5" key="1">
    <citation type="journal article" date="2021" name="bioRxiv">
        <title>Whole Genome Assembly and Annotation of Northern Wild Rice, Zizania palustris L., Supports a Whole Genome Duplication in the Zizania Genus.</title>
        <authorList>
            <person name="Haas M."/>
            <person name="Kono T."/>
            <person name="Macchietto M."/>
            <person name="Millas R."/>
            <person name="McGilp L."/>
            <person name="Shao M."/>
            <person name="Duquette J."/>
            <person name="Hirsch C.N."/>
            <person name="Kimball J."/>
        </authorList>
    </citation>
    <scope>NUCLEOTIDE SEQUENCE</scope>
    <source>
        <tissue evidence="5">Fresh leaf tissue</tissue>
    </source>
</reference>
<dbReference type="FunFam" id="2.20.70.30:FF:000001">
    <property type="entry name" value="Transcription factor BTF3 homolog"/>
    <property type="match status" value="1"/>
</dbReference>
<name>A0A8J6BQ64_ZIZPA</name>
<feature type="compositionally biased region" description="Low complexity" evidence="3">
    <location>
        <begin position="205"/>
        <end position="220"/>
    </location>
</feature>
<evidence type="ECO:0000259" key="4">
    <source>
        <dbReference type="PROSITE" id="PS51151"/>
    </source>
</evidence>
<accession>A0A8J6BQ64</accession>
<evidence type="ECO:0000313" key="5">
    <source>
        <dbReference type="EMBL" id="KAG8092009.1"/>
    </source>
</evidence>
<proteinExistence type="inferred from homology"/>
<dbReference type="PANTHER" id="PTHR10351">
    <property type="entry name" value="TRANSCRIPTION FACTOR BTF3 FAMILY MEMBER"/>
    <property type="match status" value="1"/>
</dbReference>
<gene>
    <name evidence="5" type="ORF">GUJ93_ZPchr0012g19660</name>
</gene>
<keyword evidence="2" id="KW-0804">Transcription</keyword>
<reference evidence="5" key="2">
    <citation type="submission" date="2021-02" db="EMBL/GenBank/DDBJ databases">
        <authorList>
            <person name="Kimball J.A."/>
            <person name="Haas M.W."/>
            <person name="Macchietto M."/>
            <person name="Kono T."/>
            <person name="Duquette J."/>
            <person name="Shao M."/>
        </authorList>
    </citation>
    <scope>NUCLEOTIDE SEQUENCE</scope>
    <source>
        <tissue evidence="5">Fresh leaf tissue</tissue>
    </source>
</reference>
<organism evidence="5 6">
    <name type="scientific">Zizania palustris</name>
    <name type="common">Northern wild rice</name>
    <dbReference type="NCBI Taxonomy" id="103762"/>
    <lineage>
        <taxon>Eukaryota</taxon>
        <taxon>Viridiplantae</taxon>
        <taxon>Streptophyta</taxon>
        <taxon>Embryophyta</taxon>
        <taxon>Tracheophyta</taxon>
        <taxon>Spermatophyta</taxon>
        <taxon>Magnoliopsida</taxon>
        <taxon>Liliopsida</taxon>
        <taxon>Poales</taxon>
        <taxon>Poaceae</taxon>
        <taxon>BOP clade</taxon>
        <taxon>Oryzoideae</taxon>
        <taxon>Oryzeae</taxon>
        <taxon>Zizaniinae</taxon>
        <taxon>Zizania</taxon>
    </lineage>
</organism>
<dbReference type="EMBL" id="JAAALK010000080">
    <property type="protein sequence ID" value="KAG8092009.1"/>
    <property type="molecule type" value="Genomic_DNA"/>
</dbReference>
<dbReference type="InterPro" id="IPR039370">
    <property type="entry name" value="BTF3"/>
</dbReference>
<sequence>MCALHFPEIELGDSVSILVSTILTSSWRCHGMLLCFRLARRQQPASRVQSPILFPSPRDFFHSYPLRPRRRRRRRPLPPVAKMNVDKLKKMAGAVRTGGKGSMRRKKKAVHKTTTTDDKRLQSTLKRVGVNTIPGIEEVNIFKDDVVIQFVNPKVQASIGANTWVVSGTPQTKKLQDLLPSIINQLGPDNLDNLRRLAEQFQKQAPGASGAESGASAGVAQDDDDDVPELVPGETFEEAAEERKES</sequence>
<protein>
    <recommendedName>
        <fullName evidence="2">Nascent polypeptide-associated complex subunit beta</fullName>
    </recommendedName>
</protein>
<evidence type="ECO:0000256" key="1">
    <source>
        <dbReference type="ARBA" id="ARBA00005296"/>
    </source>
</evidence>
<dbReference type="AlphaFoldDB" id="A0A8J6BQ64"/>
<evidence type="ECO:0000313" key="6">
    <source>
        <dbReference type="Proteomes" id="UP000729402"/>
    </source>
</evidence>
<feature type="domain" description="NAC-A/B" evidence="4">
    <location>
        <begin position="115"/>
        <end position="179"/>
    </location>
</feature>
<feature type="region of interest" description="Disordered" evidence="3">
    <location>
        <begin position="94"/>
        <end position="116"/>
    </location>
</feature>
<dbReference type="OrthoDB" id="8033832at2759"/>
<dbReference type="PROSITE" id="PS51151">
    <property type="entry name" value="NAC_AB"/>
    <property type="match status" value="1"/>
</dbReference>
<comment type="similarity">
    <text evidence="1 2">Belongs to the NAC-beta family.</text>
</comment>
<feature type="region of interest" description="Disordered" evidence="3">
    <location>
        <begin position="202"/>
        <end position="246"/>
    </location>
</feature>
<comment type="subunit">
    <text evidence="2">Part of the nascent polypeptide-associated complex (NAC).</text>
</comment>
<keyword evidence="6" id="KW-1185">Reference proteome</keyword>
<dbReference type="CDD" id="cd22055">
    <property type="entry name" value="NAC_BTF3"/>
    <property type="match status" value="1"/>
</dbReference>
<evidence type="ECO:0000256" key="2">
    <source>
        <dbReference type="RuleBase" id="RU361272"/>
    </source>
</evidence>